<feature type="signal peptide" evidence="2">
    <location>
        <begin position="1"/>
        <end position="21"/>
    </location>
</feature>
<name>A0A7G9TFD6_PSEMX</name>
<dbReference type="EMBL" id="CP060731">
    <property type="protein sequence ID" value="QNN78811.1"/>
    <property type="molecule type" value="Genomic_DNA"/>
</dbReference>
<dbReference type="Proteomes" id="UP000515838">
    <property type="component" value="Chromosome"/>
</dbReference>
<evidence type="ECO:0000313" key="4">
    <source>
        <dbReference type="Proteomes" id="UP000515838"/>
    </source>
</evidence>
<dbReference type="GeneID" id="81470348"/>
<accession>A0A7G9TFD6</accession>
<sequence length="85" mass="8531">MPGIRFALIASLALLATACHAPEPPPTDEPPEPQATASTTPSGTELRDAMQAPIQKAEAVEAQVQAAADRTNAAEADAAGNASAP</sequence>
<dbReference type="PROSITE" id="PS51257">
    <property type="entry name" value="PROKAR_LIPOPROTEIN"/>
    <property type="match status" value="1"/>
</dbReference>
<evidence type="ECO:0008006" key="5">
    <source>
        <dbReference type="Google" id="ProtNLM"/>
    </source>
</evidence>
<evidence type="ECO:0000256" key="1">
    <source>
        <dbReference type="SAM" id="MobiDB-lite"/>
    </source>
</evidence>
<reference evidence="3 4" key="1">
    <citation type="submission" date="2020-08" db="EMBL/GenBank/DDBJ databases">
        <title>Streptomycin Non-resistant strain, P. mexicana.</title>
        <authorList>
            <person name="Ganesh-Kumar S."/>
            <person name="Zhe T."/>
            <person name="Yu Z."/>
            <person name="Min Y."/>
        </authorList>
    </citation>
    <scope>NUCLEOTIDE SEQUENCE [LARGE SCALE GENOMIC DNA]</scope>
    <source>
        <strain evidence="3 4">GTZY2</strain>
    </source>
</reference>
<feature type="region of interest" description="Disordered" evidence="1">
    <location>
        <begin position="19"/>
        <end position="85"/>
    </location>
</feature>
<evidence type="ECO:0000313" key="3">
    <source>
        <dbReference type="EMBL" id="QNN78811.1"/>
    </source>
</evidence>
<protein>
    <recommendedName>
        <fullName evidence="5">Lipoprotein</fullName>
    </recommendedName>
</protein>
<dbReference type="AlphaFoldDB" id="A0A7G9TFD6"/>
<dbReference type="RefSeq" id="WP_162111381.1">
    <property type="nucleotide sequence ID" value="NZ_CP060731.1"/>
</dbReference>
<feature type="compositionally biased region" description="Low complexity" evidence="1">
    <location>
        <begin position="60"/>
        <end position="85"/>
    </location>
</feature>
<evidence type="ECO:0000256" key="2">
    <source>
        <dbReference type="SAM" id="SignalP"/>
    </source>
</evidence>
<keyword evidence="2" id="KW-0732">Signal</keyword>
<feature type="chain" id="PRO_5028960345" description="Lipoprotein" evidence="2">
    <location>
        <begin position="22"/>
        <end position="85"/>
    </location>
</feature>
<gene>
    <name evidence="3" type="ORF">IAE60_05175</name>
</gene>
<proteinExistence type="predicted"/>
<organism evidence="3 4">
    <name type="scientific">Pseudoxanthomonas mexicana</name>
    <dbReference type="NCBI Taxonomy" id="128785"/>
    <lineage>
        <taxon>Bacteria</taxon>
        <taxon>Pseudomonadati</taxon>
        <taxon>Pseudomonadota</taxon>
        <taxon>Gammaproteobacteria</taxon>
        <taxon>Lysobacterales</taxon>
        <taxon>Lysobacteraceae</taxon>
        <taxon>Pseudoxanthomonas</taxon>
    </lineage>
</organism>